<accession>A0ACD4RDI3</accession>
<protein>
    <submittedName>
        <fullName evidence="1">Uncharacterized protein</fullName>
    </submittedName>
</protein>
<dbReference type="EMBL" id="CP126116">
    <property type="protein sequence ID" value="WHZ58556.1"/>
    <property type="molecule type" value="Genomic_DNA"/>
</dbReference>
<gene>
    <name evidence="1" type="ORF">QLQ22_04205</name>
</gene>
<name>A0ACD4RDI3_9BACI</name>
<keyword evidence="2" id="KW-1185">Reference proteome</keyword>
<dbReference type="Proteomes" id="UP001226091">
    <property type="component" value="Chromosome"/>
</dbReference>
<reference evidence="2" key="1">
    <citation type="journal article" date="2025" name="Aquaculture">
        <title>Assessment of the bioflocculant production and safety properties of Metabacillus hrfriensis sp. nov. based on phenotypic and whole-genome sequencing analysis.</title>
        <authorList>
            <person name="Zhang R."/>
            <person name="Zhao Z."/>
            <person name="Luo L."/>
            <person name="Wang S."/>
            <person name="Guo K."/>
            <person name="Xu W."/>
        </authorList>
    </citation>
    <scope>NUCLEOTIDE SEQUENCE [LARGE SCALE GENOMIC DNA]</scope>
    <source>
        <strain evidence="2">CT-WN-B3</strain>
    </source>
</reference>
<organism evidence="1 2">
    <name type="scientific">Metabacillus hrfriensis</name>
    <dbReference type="NCBI Taxonomy" id="3048891"/>
    <lineage>
        <taxon>Bacteria</taxon>
        <taxon>Bacillati</taxon>
        <taxon>Bacillota</taxon>
        <taxon>Bacilli</taxon>
        <taxon>Bacillales</taxon>
        <taxon>Bacillaceae</taxon>
        <taxon>Metabacillus</taxon>
    </lineage>
</organism>
<proteinExistence type="predicted"/>
<evidence type="ECO:0000313" key="1">
    <source>
        <dbReference type="EMBL" id="WHZ58556.1"/>
    </source>
</evidence>
<evidence type="ECO:0000313" key="2">
    <source>
        <dbReference type="Proteomes" id="UP001226091"/>
    </source>
</evidence>
<sequence length="151" mass="17429">MRKPTIYFLSYFNSCRSLIAEAWAKKLFSSKWQIESAGLVTSLADPACVKAMKEVNMFIEDLDSDKINLELIKNASVVVQMYDYKQEKTPPVEEGKNVFSWNLPNLSMYSFESDEEEFAHYQELCDDIAMRVKNLNEKVEGKTSNHTSFVM</sequence>